<dbReference type="AlphaFoldDB" id="A0AAN7U0H8"/>
<dbReference type="PROSITE" id="PS00022">
    <property type="entry name" value="EGF_1"/>
    <property type="match status" value="2"/>
</dbReference>
<keyword evidence="5" id="KW-0732">Signal</keyword>
<feature type="disulfide bond" evidence="2">
    <location>
        <begin position="885"/>
        <end position="895"/>
    </location>
</feature>
<dbReference type="PANTHER" id="PTHR24032">
    <property type="entry name" value="EGF-LIKE DOMAIN-CONTAINING PROTEIN-RELATED-RELATED"/>
    <property type="match status" value="1"/>
</dbReference>
<dbReference type="Pfam" id="PF24141">
    <property type="entry name" value="LRR_ComC"/>
    <property type="match status" value="1"/>
</dbReference>
<dbReference type="InterPro" id="IPR000742">
    <property type="entry name" value="EGF"/>
</dbReference>
<reference evidence="7 8" key="1">
    <citation type="submission" date="2023-11" db="EMBL/GenBank/DDBJ databases">
        <title>Dfirmibasis_genome.</title>
        <authorList>
            <person name="Edelbroek B."/>
            <person name="Kjellin J."/>
            <person name="Jerlstrom-Hultqvist J."/>
            <person name="Soderbom F."/>
        </authorList>
    </citation>
    <scope>NUCLEOTIDE SEQUENCE [LARGE SCALE GENOMIC DNA]</scope>
    <source>
        <strain evidence="7 8">TNS-C-14</strain>
    </source>
</reference>
<dbReference type="InterPro" id="IPR057015">
    <property type="entry name" value="B-sand_ComC_2nd"/>
</dbReference>
<evidence type="ECO:0000256" key="1">
    <source>
        <dbReference type="ARBA" id="ARBA00023157"/>
    </source>
</evidence>
<dbReference type="Gene3D" id="2.10.25.10">
    <property type="entry name" value="Laminin"/>
    <property type="match status" value="1"/>
</dbReference>
<feature type="disulfide bond" evidence="2">
    <location>
        <begin position="904"/>
        <end position="913"/>
    </location>
</feature>
<name>A0AAN7U0H8_9MYCE</name>
<dbReference type="SMART" id="SM00181">
    <property type="entry name" value="EGF"/>
    <property type="match status" value="5"/>
</dbReference>
<dbReference type="PRINTS" id="PR00011">
    <property type="entry name" value="EGFLAMININ"/>
</dbReference>
<keyword evidence="2" id="KW-0245">EGF-like domain</keyword>
<keyword evidence="8" id="KW-1185">Reference proteome</keyword>
<dbReference type="EMBL" id="JAVFKY010000003">
    <property type="protein sequence ID" value="KAK5579008.1"/>
    <property type="molecule type" value="Genomic_DNA"/>
</dbReference>
<sequence>MNNFKQILFKLVLILIFLIFSFNPILSVSTNETECLDNFVKKFNISTVYNSYCINGLGFRCTGGGGAVEKISFFANPFTTNGEYVEPNDLMCLPSLQEIFLYDFNASKDLIYYKFPTVNIYNYTNIKTIDNSLINGFTELLPNQSQSYEISSDELKSFTLKLSYLINVQKFTLKGGSKIFIDCDCAYNTSGIYELNVEGAINYPNVTNLVKLIAQNYIFTQDFLVSSSLNFSTSPKYGQVTAYHSLDKVYPYYGHLNQVIYTFFSSARYLAPSSIIDLTSFSFFYLTLNDVGPEFQINGKFPFIIAGNKYSEVKVTGGNYSVFPDIISTINSVFSLKNSGLNLQLPTYNGVNKYSIDLSNNNLTGTIDKSWCRASLNIANNSLSGEIPSCFACYLADPKVYKNFIGNSFSNLDSNYKCNTFKPNISTISYSSSSSIRITGVDIGFDPSYCIYQGSTPDSWSIISVGFEYYLRYEIANFSNLSYFDIKFLYPAPSVTYTFPAIPQAPTPTSVKVINNQLIIPGTFFSSYMGNLIQKVLVAGIDCNVTTVNFFSLNCTTTSPLPTTSNIQSLKIQTGNLTRKAFIKTIDGSLNDVLCTNCNDNNQACDMSSGTCYTMCPNDCSGFGFCNNATGICDCDPNRQALDCSLPYIECTANTCGTIILNSFCNNQTGQCQCDSTHQGSDCLTPLVQCNYDCGSYGNCNNQTGQCQCDSTHQGTYCDYPLVQCLNNCSGQYCNTYQGICYCDYDHQGEDCSLDYKECPIFDFYFCNDNGECNFETGICSCYSNSSFTGSDCSIPDQYISSVDPSFEEGGQAIFNGWFGDIHSNVTLIIGDKQCTSIIFNSSNTLTCNAPAGKGIKNLILSQNGITYKANNIYLYKNNNKLLECPNQCSNKGKCNTTNGQCICNKGYSYFDCSLLSNDNGNGLGESNTSGNNNNINGTKNPPSESIIDENKGGANITNQEVNFQIYFESLVELDYSGSMVSEYSLKKNWELKKENNHTSNKYNFEQTIQESCLILSTIEEINENKNLEFAGESFQLETGSIKFTISIKNYQYKNSLNTLKLNFVSSVNQLPTNNENNCNEKQTLITANENLSNFNYIKISKNNKVLSGRFINRLISDGKPTFLSTSIINNTDSIIVSLSLPHFTKECIIDPDFSVLLEPDFSNQCDSNSNKRSWLIPITVVLPVAGVAAIATVGGLIYKKKFIENPLKKKLQSFTK</sequence>
<keyword evidence="4" id="KW-0472">Membrane</keyword>
<dbReference type="InterPro" id="IPR053331">
    <property type="entry name" value="EGF-like_comC"/>
</dbReference>
<accession>A0AAN7U0H8</accession>
<dbReference type="Pfam" id="PF07974">
    <property type="entry name" value="EGF_2"/>
    <property type="match status" value="1"/>
</dbReference>
<dbReference type="InterPro" id="IPR054484">
    <property type="entry name" value="ComC_SSD"/>
</dbReference>
<dbReference type="Proteomes" id="UP001344447">
    <property type="component" value="Unassembled WGS sequence"/>
</dbReference>
<keyword evidence="4" id="KW-0812">Transmembrane</keyword>
<dbReference type="InterPro" id="IPR057013">
    <property type="entry name" value="LRR_ComC"/>
</dbReference>
<dbReference type="Pfam" id="PF24143">
    <property type="entry name" value="Beta-sand_ComC_2nd"/>
    <property type="match status" value="1"/>
</dbReference>
<gene>
    <name evidence="7" type="ORF">RB653_008684</name>
</gene>
<feature type="transmembrane region" description="Helical" evidence="4">
    <location>
        <begin position="1175"/>
        <end position="1199"/>
    </location>
</feature>
<evidence type="ECO:0000313" key="7">
    <source>
        <dbReference type="EMBL" id="KAK5579008.1"/>
    </source>
</evidence>
<comment type="caution">
    <text evidence="7">The sequence shown here is derived from an EMBL/GenBank/DDBJ whole genome shotgun (WGS) entry which is preliminary data.</text>
</comment>
<feature type="region of interest" description="Disordered" evidence="3">
    <location>
        <begin position="924"/>
        <end position="947"/>
    </location>
</feature>
<dbReference type="Pfam" id="PF22933">
    <property type="entry name" value="ComC_SSD"/>
    <property type="match status" value="1"/>
</dbReference>
<comment type="caution">
    <text evidence="2">Lacks conserved residue(s) required for the propagation of feature annotation.</text>
</comment>
<feature type="domain" description="EGF-like" evidence="6">
    <location>
        <begin position="881"/>
        <end position="914"/>
    </location>
</feature>
<feature type="domain" description="EGF-like" evidence="6">
    <location>
        <begin position="686"/>
        <end position="719"/>
    </location>
</feature>
<proteinExistence type="predicted"/>
<dbReference type="PROSITE" id="PS50026">
    <property type="entry name" value="EGF_3"/>
    <property type="match status" value="2"/>
</dbReference>
<dbReference type="Pfam" id="PF24142">
    <property type="entry name" value="Beta-sand_ComC_1st"/>
    <property type="match status" value="1"/>
</dbReference>
<feature type="signal peptide" evidence="5">
    <location>
        <begin position="1"/>
        <end position="27"/>
    </location>
</feature>
<evidence type="ECO:0000256" key="2">
    <source>
        <dbReference type="PROSITE-ProRule" id="PRU00076"/>
    </source>
</evidence>
<organism evidence="7 8">
    <name type="scientific">Dictyostelium firmibasis</name>
    <dbReference type="NCBI Taxonomy" id="79012"/>
    <lineage>
        <taxon>Eukaryota</taxon>
        <taxon>Amoebozoa</taxon>
        <taxon>Evosea</taxon>
        <taxon>Eumycetozoa</taxon>
        <taxon>Dictyostelia</taxon>
        <taxon>Dictyosteliales</taxon>
        <taxon>Dictyosteliaceae</taxon>
        <taxon>Dictyostelium</taxon>
    </lineage>
</organism>
<dbReference type="InterPro" id="IPR013111">
    <property type="entry name" value="EGF_extracell"/>
</dbReference>
<dbReference type="PROSITE" id="PS01186">
    <property type="entry name" value="EGF_2"/>
    <property type="match status" value="1"/>
</dbReference>
<keyword evidence="1 2" id="KW-1015">Disulfide bond</keyword>
<evidence type="ECO:0000256" key="5">
    <source>
        <dbReference type="SAM" id="SignalP"/>
    </source>
</evidence>
<protein>
    <recommendedName>
        <fullName evidence="6">EGF-like domain-containing protein</fullName>
    </recommendedName>
</protein>
<dbReference type="InterPro" id="IPR057014">
    <property type="entry name" value="B-sand_ComC_1st"/>
</dbReference>
<dbReference type="PANTHER" id="PTHR24032:SF18">
    <property type="entry name" value="EGF-LIKE DOMAIN-CONTAINING PROTEIN"/>
    <property type="match status" value="1"/>
</dbReference>
<evidence type="ECO:0000259" key="6">
    <source>
        <dbReference type="PROSITE" id="PS50026"/>
    </source>
</evidence>
<feature type="disulfide bond" evidence="2">
    <location>
        <begin position="690"/>
        <end position="700"/>
    </location>
</feature>
<evidence type="ECO:0000256" key="3">
    <source>
        <dbReference type="SAM" id="MobiDB-lite"/>
    </source>
</evidence>
<keyword evidence="4" id="KW-1133">Transmembrane helix</keyword>
<feature type="disulfide bond" evidence="2">
    <location>
        <begin position="709"/>
        <end position="718"/>
    </location>
</feature>
<feature type="chain" id="PRO_5043017898" description="EGF-like domain-containing protein" evidence="5">
    <location>
        <begin position="28"/>
        <end position="1217"/>
    </location>
</feature>
<evidence type="ECO:0000313" key="8">
    <source>
        <dbReference type="Proteomes" id="UP001344447"/>
    </source>
</evidence>
<evidence type="ECO:0000256" key="4">
    <source>
        <dbReference type="SAM" id="Phobius"/>
    </source>
</evidence>
<feature type="compositionally biased region" description="Low complexity" evidence="3">
    <location>
        <begin position="925"/>
        <end position="941"/>
    </location>
</feature>